<feature type="compositionally biased region" description="Basic residues" evidence="2">
    <location>
        <begin position="715"/>
        <end position="725"/>
    </location>
</feature>
<accession>A0AAP0RUK1</accession>
<dbReference type="GO" id="GO:0003682">
    <property type="term" value="F:chromatin binding"/>
    <property type="evidence" value="ECO:0007669"/>
    <property type="project" value="TreeGrafter"/>
</dbReference>
<dbReference type="GO" id="GO:0000796">
    <property type="term" value="C:condensin complex"/>
    <property type="evidence" value="ECO:0007669"/>
    <property type="project" value="TreeGrafter"/>
</dbReference>
<gene>
    <name evidence="3" type="ORF">L1049_005144</name>
</gene>
<evidence type="ECO:0008006" key="5">
    <source>
        <dbReference type="Google" id="ProtNLM"/>
    </source>
</evidence>
<dbReference type="Proteomes" id="UP001415857">
    <property type="component" value="Unassembled WGS sequence"/>
</dbReference>
<dbReference type="PANTHER" id="PTHR43941">
    <property type="entry name" value="STRUCTURAL MAINTENANCE OF CHROMOSOMES PROTEIN 2"/>
    <property type="match status" value="1"/>
</dbReference>
<evidence type="ECO:0000256" key="2">
    <source>
        <dbReference type="SAM" id="MobiDB-lite"/>
    </source>
</evidence>
<reference evidence="3 4" key="1">
    <citation type="journal article" date="2024" name="Plant J.">
        <title>Genome sequences and population genomics reveal climatic adaptation and genomic divergence between two closely related sweetgum species.</title>
        <authorList>
            <person name="Xu W.Q."/>
            <person name="Ren C.Q."/>
            <person name="Zhang X.Y."/>
            <person name="Comes H.P."/>
            <person name="Liu X.H."/>
            <person name="Li Y.G."/>
            <person name="Kettle C.J."/>
            <person name="Jalonen R."/>
            <person name="Gaisberger H."/>
            <person name="Ma Y.Z."/>
            <person name="Qiu Y.X."/>
        </authorList>
    </citation>
    <scope>NUCLEOTIDE SEQUENCE [LARGE SCALE GENOMIC DNA]</scope>
    <source>
        <strain evidence="3">Hangzhou</strain>
    </source>
</reference>
<feature type="coiled-coil region" evidence="1">
    <location>
        <begin position="376"/>
        <end position="473"/>
    </location>
</feature>
<feature type="coiled-coil region" evidence="1">
    <location>
        <begin position="520"/>
        <end position="610"/>
    </location>
</feature>
<protein>
    <recommendedName>
        <fullName evidence="5">MAR-binding filament-like protein 1-1</fullName>
    </recommendedName>
</protein>
<feature type="coiled-coil region" evidence="1">
    <location>
        <begin position="646"/>
        <end position="687"/>
    </location>
</feature>
<name>A0AAP0RUK1_LIQFO</name>
<dbReference type="GO" id="GO:0000793">
    <property type="term" value="C:condensed chromosome"/>
    <property type="evidence" value="ECO:0007669"/>
    <property type="project" value="TreeGrafter"/>
</dbReference>
<organism evidence="3 4">
    <name type="scientific">Liquidambar formosana</name>
    <name type="common">Formosan gum</name>
    <dbReference type="NCBI Taxonomy" id="63359"/>
    <lineage>
        <taxon>Eukaryota</taxon>
        <taxon>Viridiplantae</taxon>
        <taxon>Streptophyta</taxon>
        <taxon>Embryophyta</taxon>
        <taxon>Tracheophyta</taxon>
        <taxon>Spermatophyta</taxon>
        <taxon>Magnoliopsida</taxon>
        <taxon>eudicotyledons</taxon>
        <taxon>Gunneridae</taxon>
        <taxon>Pentapetalae</taxon>
        <taxon>Saxifragales</taxon>
        <taxon>Altingiaceae</taxon>
        <taxon>Liquidambar</taxon>
    </lineage>
</organism>
<keyword evidence="1" id="KW-0175">Coiled coil</keyword>
<proteinExistence type="predicted"/>
<evidence type="ECO:0000313" key="4">
    <source>
        <dbReference type="Proteomes" id="UP001415857"/>
    </source>
</evidence>
<evidence type="ECO:0000256" key="1">
    <source>
        <dbReference type="SAM" id="Coils"/>
    </source>
</evidence>
<dbReference type="GO" id="GO:0000785">
    <property type="term" value="C:chromatin"/>
    <property type="evidence" value="ECO:0007669"/>
    <property type="project" value="TreeGrafter"/>
</dbReference>
<feature type="region of interest" description="Disordered" evidence="2">
    <location>
        <begin position="690"/>
        <end position="725"/>
    </location>
</feature>
<dbReference type="GO" id="GO:0007076">
    <property type="term" value="P:mitotic chromosome condensation"/>
    <property type="evidence" value="ECO:0007669"/>
    <property type="project" value="TreeGrafter"/>
</dbReference>
<sequence>MGFAMGSSCFLHSPLYQTHLPSFSSSSSQSVFSYYCTRNAETRTRTRNRAPMVSSHHGSSDDGVFCKRRAILFVGISVLPFLQLRARALEGSVIEERALRTPEENQDPEQALQKDSSPNPFLLLLNGVGIFSSGVLGALYALAQKERTASEAVIESIRSKLKEKEATIVSMEKNFELKLLNEQEERTKQLKKAKEEQQCLMDQLKSANSTIKGLGQELQSEKRLVEELRFEVYSLQSDLLKAGEDKKALEENLKEKLDSIEVLQERINLLSLEIRDKEDNVQNLSSSLADKELEFKNLNAIYKQTKDELVEANSEIKELKEELLKNKEELESKISAVNDLNARVSSLIVERDESSKRIDAIQVKYNDLQISSENKAASDAQLLEEREEELHQLEEKLKLSLNEASRNQSIIADLTQERDDLRKMLDIELNTVKNMKHDLQITQKNLGTSRSEASDLAKQLKESKILCTELKAEVSRAGAEFAKASESFQKSLDEAKRNGEVLAGELMTAKELLKKTKDNLQIVSCDLAAAAENRDSLQKELVDVYKKAENASNELKEEKQIVTSLNKELQALEKQILKDKEAHKSLKIDLEEATKALDEMNQNALILSKDLEMANSHISSLEDEKVVLYKSILEQKNVSQEARENMEDAHTLVMRLGKERESLERKAKKLEEELASAKGEILRLRSRINSSRTVVNDRHQEKGEAEVNVGVSVKKNGRRRKSGQQ</sequence>
<dbReference type="EMBL" id="JBBPBK010000007">
    <property type="protein sequence ID" value="KAK9282230.1"/>
    <property type="molecule type" value="Genomic_DNA"/>
</dbReference>
<dbReference type="AlphaFoldDB" id="A0AAP0RUK1"/>
<feature type="coiled-coil region" evidence="1">
    <location>
        <begin position="154"/>
        <end position="340"/>
    </location>
</feature>
<evidence type="ECO:0000313" key="3">
    <source>
        <dbReference type="EMBL" id="KAK9282230.1"/>
    </source>
</evidence>
<dbReference type="PANTHER" id="PTHR43941:SF5">
    <property type="entry name" value="ELKS_RAB6-INTERACTING_CAST FAMILY PROTEIN"/>
    <property type="match status" value="1"/>
</dbReference>
<keyword evidence="4" id="KW-1185">Reference proteome</keyword>
<comment type="caution">
    <text evidence="3">The sequence shown here is derived from an EMBL/GenBank/DDBJ whole genome shotgun (WGS) entry which is preliminary data.</text>
</comment>
<feature type="compositionally biased region" description="Basic and acidic residues" evidence="2">
    <location>
        <begin position="695"/>
        <end position="705"/>
    </location>
</feature>